<keyword evidence="2" id="KW-1185">Reference proteome</keyword>
<gene>
    <name evidence="1" type="ORF">PDIGIT_LOCUS9526</name>
</gene>
<comment type="caution">
    <text evidence="1">The sequence shown here is derived from an EMBL/GenBank/DDBJ whole genome shotgun (WGS) entry which is preliminary data.</text>
</comment>
<evidence type="ECO:0000313" key="1">
    <source>
        <dbReference type="EMBL" id="CAI6336427.1"/>
    </source>
</evidence>
<dbReference type="AlphaFoldDB" id="A0A9W4XWR0"/>
<name>A0A9W4XWR0_9PLEO</name>
<dbReference type="EMBL" id="CAOQHR010000006">
    <property type="protein sequence ID" value="CAI6336427.1"/>
    <property type="molecule type" value="Genomic_DNA"/>
</dbReference>
<accession>A0A9W4XWR0</accession>
<reference evidence="1" key="1">
    <citation type="submission" date="2023-01" db="EMBL/GenBank/DDBJ databases">
        <authorList>
            <person name="Van Ghelder C."/>
            <person name="Rancurel C."/>
        </authorList>
    </citation>
    <scope>NUCLEOTIDE SEQUENCE</scope>
    <source>
        <strain evidence="1">CNCM I-4278</strain>
    </source>
</reference>
<evidence type="ECO:0000313" key="2">
    <source>
        <dbReference type="Proteomes" id="UP001152607"/>
    </source>
</evidence>
<protein>
    <submittedName>
        <fullName evidence="1">Uncharacterized protein</fullName>
    </submittedName>
</protein>
<dbReference type="Proteomes" id="UP001152607">
    <property type="component" value="Unassembled WGS sequence"/>
</dbReference>
<proteinExistence type="predicted"/>
<sequence>MFRLLHFSSITVLHIIGGWTCLTRSPPASPRTWYFHSTPHSISRRKINGHVYPSFVFSLVFALPQLLLEGKNCGLNQVLLPNHGRSIIISNLSFTTLRMTISGNMPTTNKTSNSMAQREPDVMNSSLAFSKNDLKATTTEPSFKQGITASHISTRC</sequence>
<organism evidence="1 2">
    <name type="scientific">Periconia digitata</name>
    <dbReference type="NCBI Taxonomy" id="1303443"/>
    <lineage>
        <taxon>Eukaryota</taxon>
        <taxon>Fungi</taxon>
        <taxon>Dikarya</taxon>
        <taxon>Ascomycota</taxon>
        <taxon>Pezizomycotina</taxon>
        <taxon>Dothideomycetes</taxon>
        <taxon>Pleosporomycetidae</taxon>
        <taxon>Pleosporales</taxon>
        <taxon>Massarineae</taxon>
        <taxon>Periconiaceae</taxon>
        <taxon>Periconia</taxon>
    </lineage>
</organism>